<sequence>MLITLVPRLNRPRLLGRVAPYVVDVSPGARDLLDWRARDPLPVLTATVGPAVATITALLAGIRGADDQLAARLRQAGDATETRRFRARQLMWALLGVGGGGALAVTWSLFAPAPLALQLLIVVVSGAIAFLAPEWLLQFRARGRLRRMTEELPTLLEFLTLSLSAGEGIFDAVRRVSRLSSGELASELRGVVGDVAAGIPFATSLTTLGRDLRLDPLSRLIDQLTAALDRGSPLVDVLRAQAQDCRDHAKRELIESAGRKEIAMLLPLVFLILPTTIVIAIYPGIAVLRLAV</sequence>
<comment type="caution">
    <text evidence="8">The sequence shown here is derived from an EMBL/GenBank/DDBJ whole genome shotgun (WGS) entry which is preliminary data.</text>
</comment>
<dbReference type="GO" id="GO:0005886">
    <property type="term" value="C:plasma membrane"/>
    <property type="evidence" value="ECO:0007669"/>
    <property type="project" value="UniProtKB-SubCell"/>
</dbReference>
<accession>A0A7C9TPY0</accession>
<comment type="subcellular location">
    <subcellularLocation>
        <location evidence="1">Cell membrane</location>
        <topology evidence="1">Multi-pass membrane protein</topology>
    </subcellularLocation>
</comment>
<feature type="transmembrane region" description="Helical" evidence="6">
    <location>
        <begin position="90"/>
        <end position="110"/>
    </location>
</feature>
<dbReference type="EMBL" id="JAAGWZ010000001">
    <property type="protein sequence ID" value="NEM90541.1"/>
    <property type="molecule type" value="Genomic_DNA"/>
</dbReference>
<evidence type="ECO:0000259" key="7">
    <source>
        <dbReference type="Pfam" id="PF00482"/>
    </source>
</evidence>
<evidence type="ECO:0000256" key="6">
    <source>
        <dbReference type="SAM" id="Phobius"/>
    </source>
</evidence>
<dbReference type="AlphaFoldDB" id="A0A7C9TPY0"/>
<proteinExistence type="predicted"/>
<dbReference type="Pfam" id="PF00482">
    <property type="entry name" value="T2SSF"/>
    <property type="match status" value="1"/>
</dbReference>
<dbReference type="PANTHER" id="PTHR35007:SF4">
    <property type="entry name" value="CONSERVED TRANSMEMBRANE PROTEIN-RELATED"/>
    <property type="match status" value="1"/>
</dbReference>
<feature type="transmembrane region" description="Helical" evidence="6">
    <location>
        <begin position="262"/>
        <end position="285"/>
    </location>
</feature>
<keyword evidence="5 6" id="KW-0472">Membrane</keyword>
<evidence type="ECO:0000256" key="3">
    <source>
        <dbReference type="ARBA" id="ARBA00022692"/>
    </source>
</evidence>
<evidence type="ECO:0000256" key="2">
    <source>
        <dbReference type="ARBA" id="ARBA00022475"/>
    </source>
</evidence>
<keyword evidence="4 6" id="KW-1133">Transmembrane helix</keyword>
<evidence type="ECO:0000256" key="5">
    <source>
        <dbReference type="ARBA" id="ARBA00023136"/>
    </source>
</evidence>
<evidence type="ECO:0000313" key="8">
    <source>
        <dbReference type="EMBL" id="NEM90541.1"/>
    </source>
</evidence>
<name>A0A7C9TPY0_9MICO</name>
<protein>
    <submittedName>
        <fullName evidence="8">Pilus assembly protein</fullName>
    </submittedName>
</protein>
<dbReference type="Proteomes" id="UP000479756">
    <property type="component" value="Unassembled WGS sequence"/>
</dbReference>
<feature type="domain" description="Type II secretion system protein GspF" evidence="7">
    <location>
        <begin position="156"/>
        <end position="279"/>
    </location>
</feature>
<evidence type="ECO:0000313" key="9">
    <source>
        <dbReference type="Proteomes" id="UP000479756"/>
    </source>
</evidence>
<keyword evidence="3 6" id="KW-0812">Transmembrane</keyword>
<reference evidence="8 9" key="1">
    <citation type="journal article" date="2014" name="Int. J. Syst. Evol. Microbiol.">
        <title>Description of Galbitalea soli gen. nov., sp. nov., and Frondihabitans sucicola sp. nov.</title>
        <authorList>
            <person name="Kim S.J."/>
            <person name="Lim J.M."/>
            <person name="Ahn J.H."/>
            <person name="Weon H.Y."/>
            <person name="Hamada M."/>
            <person name="Suzuki K."/>
            <person name="Ahn T.Y."/>
            <person name="Kwon S.W."/>
        </authorList>
    </citation>
    <scope>NUCLEOTIDE SEQUENCE [LARGE SCALE GENOMIC DNA]</scope>
    <source>
        <strain evidence="8 9">NBRC 108727</strain>
    </source>
</reference>
<gene>
    <name evidence="8" type="ORF">G3T37_04140</name>
</gene>
<dbReference type="PANTHER" id="PTHR35007">
    <property type="entry name" value="INTEGRAL MEMBRANE PROTEIN-RELATED"/>
    <property type="match status" value="1"/>
</dbReference>
<feature type="transmembrane region" description="Helical" evidence="6">
    <location>
        <begin position="116"/>
        <end position="137"/>
    </location>
</feature>
<organism evidence="8 9">
    <name type="scientific">Galbitalea soli</name>
    <dbReference type="NCBI Taxonomy" id="1268042"/>
    <lineage>
        <taxon>Bacteria</taxon>
        <taxon>Bacillati</taxon>
        <taxon>Actinomycetota</taxon>
        <taxon>Actinomycetes</taxon>
        <taxon>Micrococcales</taxon>
        <taxon>Microbacteriaceae</taxon>
        <taxon>Galbitalea</taxon>
    </lineage>
</organism>
<keyword evidence="9" id="KW-1185">Reference proteome</keyword>
<evidence type="ECO:0000256" key="1">
    <source>
        <dbReference type="ARBA" id="ARBA00004651"/>
    </source>
</evidence>
<keyword evidence="2" id="KW-1003">Cell membrane</keyword>
<feature type="transmembrane region" description="Helical" evidence="6">
    <location>
        <begin position="41"/>
        <end position="62"/>
    </location>
</feature>
<evidence type="ECO:0000256" key="4">
    <source>
        <dbReference type="ARBA" id="ARBA00022989"/>
    </source>
</evidence>
<dbReference type="InterPro" id="IPR018076">
    <property type="entry name" value="T2SS_GspF_dom"/>
</dbReference>